<keyword evidence="2" id="KW-1185">Reference proteome</keyword>
<evidence type="ECO:0000313" key="1">
    <source>
        <dbReference type="EMBL" id="GAA3546871.1"/>
    </source>
</evidence>
<accession>A0ABP6WA83</accession>
<reference evidence="2" key="1">
    <citation type="journal article" date="2019" name="Int. J. Syst. Evol. Microbiol.">
        <title>The Global Catalogue of Microorganisms (GCM) 10K type strain sequencing project: providing services to taxonomists for standard genome sequencing and annotation.</title>
        <authorList>
            <consortium name="The Broad Institute Genomics Platform"/>
            <consortium name="The Broad Institute Genome Sequencing Center for Infectious Disease"/>
            <person name="Wu L."/>
            <person name="Ma J."/>
        </authorList>
    </citation>
    <scope>NUCLEOTIDE SEQUENCE [LARGE SCALE GENOMIC DNA]</scope>
    <source>
        <strain evidence="2">JCM 16898</strain>
    </source>
</reference>
<sequence length="73" mass="8055">MRPQTPGSIRPVYQGAMMAEARRNSEPPDTPLFLERAANTFVKAADAGLLDAEELLWLLNHLRSAVPAPRTAR</sequence>
<comment type="caution">
    <text evidence="1">The sequence shown here is derived from an EMBL/GenBank/DDBJ whole genome shotgun (WGS) entry which is preliminary data.</text>
</comment>
<proteinExistence type="predicted"/>
<protein>
    <submittedName>
        <fullName evidence="1">Uncharacterized protein</fullName>
    </submittedName>
</protein>
<dbReference type="EMBL" id="BAAAZN010000006">
    <property type="protein sequence ID" value="GAA3546871.1"/>
    <property type="molecule type" value="Genomic_DNA"/>
</dbReference>
<evidence type="ECO:0000313" key="2">
    <source>
        <dbReference type="Proteomes" id="UP001500689"/>
    </source>
</evidence>
<name>A0ABP6WA83_9PSEU</name>
<organism evidence="1 2">
    <name type="scientific">Amycolatopsis ultiminotia</name>
    <dbReference type="NCBI Taxonomy" id="543629"/>
    <lineage>
        <taxon>Bacteria</taxon>
        <taxon>Bacillati</taxon>
        <taxon>Actinomycetota</taxon>
        <taxon>Actinomycetes</taxon>
        <taxon>Pseudonocardiales</taxon>
        <taxon>Pseudonocardiaceae</taxon>
        <taxon>Amycolatopsis</taxon>
    </lineage>
</organism>
<gene>
    <name evidence="1" type="ORF">GCM10022222_33110</name>
</gene>
<dbReference type="Proteomes" id="UP001500689">
    <property type="component" value="Unassembled WGS sequence"/>
</dbReference>